<organism evidence="3 4">
    <name type="scientific">[Candida] arabinofermentans NRRL YB-2248</name>
    <dbReference type="NCBI Taxonomy" id="983967"/>
    <lineage>
        <taxon>Eukaryota</taxon>
        <taxon>Fungi</taxon>
        <taxon>Dikarya</taxon>
        <taxon>Ascomycota</taxon>
        <taxon>Saccharomycotina</taxon>
        <taxon>Pichiomycetes</taxon>
        <taxon>Pichiales</taxon>
        <taxon>Pichiaceae</taxon>
        <taxon>Ogataea</taxon>
        <taxon>Ogataea/Candida clade</taxon>
    </lineage>
</organism>
<evidence type="ECO:0000313" key="4">
    <source>
        <dbReference type="Proteomes" id="UP000094801"/>
    </source>
</evidence>
<name>A0A1E4SYY2_9ASCO</name>
<dbReference type="STRING" id="983967.A0A1E4SYY2"/>
<keyword evidence="1" id="KW-0175">Coiled coil</keyword>
<evidence type="ECO:0000313" key="3">
    <source>
        <dbReference type="EMBL" id="ODV84690.1"/>
    </source>
</evidence>
<dbReference type="Proteomes" id="UP000094801">
    <property type="component" value="Unassembled WGS sequence"/>
</dbReference>
<feature type="region of interest" description="Disordered" evidence="2">
    <location>
        <begin position="163"/>
        <end position="191"/>
    </location>
</feature>
<dbReference type="Gene3D" id="3.40.50.12360">
    <property type="match status" value="1"/>
</dbReference>
<dbReference type="AlphaFoldDB" id="A0A1E4SYY2"/>
<dbReference type="GO" id="GO:0070823">
    <property type="term" value="C:HDA1 complex"/>
    <property type="evidence" value="ECO:0007669"/>
    <property type="project" value="InterPro"/>
</dbReference>
<dbReference type="InterPro" id="IPR021006">
    <property type="entry name" value="Hda2/3"/>
</dbReference>
<evidence type="ECO:0000256" key="1">
    <source>
        <dbReference type="SAM" id="Coils"/>
    </source>
</evidence>
<feature type="compositionally biased region" description="Polar residues" evidence="2">
    <location>
        <begin position="163"/>
        <end position="183"/>
    </location>
</feature>
<protein>
    <recommendedName>
        <fullName evidence="5">HDA1 complex subunit 2</fullName>
    </recommendedName>
</protein>
<evidence type="ECO:0008006" key="5">
    <source>
        <dbReference type="Google" id="ProtNLM"/>
    </source>
</evidence>
<evidence type="ECO:0000256" key="2">
    <source>
        <dbReference type="SAM" id="MobiDB-lite"/>
    </source>
</evidence>
<feature type="non-terminal residue" evidence="3">
    <location>
        <position position="626"/>
    </location>
</feature>
<dbReference type="EMBL" id="KV453855">
    <property type="protein sequence ID" value="ODV84690.1"/>
    <property type="molecule type" value="Genomic_DNA"/>
</dbReference>
<feature type="non-terminal residue" evidence="3">
    <location>
        <position position="1"/>
    </location>
</feature>
<reference evidence="4" key="1">
    <citation type="submission" date="2016-04" db="EMBL/GenBank/DDBJ databases">
        <title>Comparative genomics of biotechnologically important yeasts.</title>
        <authorList>
            <consortium name="DOE Joint Genome Institute"/>
            <person name="Riley R."/>
            <person name="Haridas S."/>
            <person name="Wolfe K.H."/>
            <person name="Lopes M.R."/>
            <person name="Hittinger C.T."/>
            <person name="Goker M."/>
            <person name="Salamov A."/>
            <person name="Wisecaver J."/>
            <person name="Long T.M."/>
            <person name="Aerts A.L."/>
            <person name="Barry K."/>
            <person name="Choi C."/>
            <person name="Clum A."/>
            <person name="Coughlan A.Y."/>
            <person name="Deshpande S."/>
            <person name="Douglass A.P."/>
            <person name="Hanson S.J."/>
            <person name="Klenk H.-P."/>
            <person name="Labutti K."/>
            <person name="Lapidus A."/>
            <person name="Lindquist E."/>
            <person name="Lipzen A."/>
            <person name="Meier-Kolthoff J.P."/>
            <person name="Ohm R.A."/>
            <person name="Otillar R.P."/>
            <person name="Pangilinan J."/>
            <person name="Peng Y."/>
            <person name="Rokas A."/>
            <person name="Rosa C.A."/>
            <person name="Scheuner C."/>
            <person name="Sibirny A.A."/>
            <person name="Slot J.C."/>
            <person name="Stielow J.B."/>
            <person name="Sun H."/>
            <person name="Kurtzman C.P."/>
            <person name="Blackwell M."/>
            <person name="Grigoriev I.V."/>
            <person name="Jeffries T.W."/>
        </authorList>
    </citation>
    <scope>NUCLEOTIDE SEQUENCE [LARGE SCALE GENOMIC DNA]</scope>
    <source>
        <strain evidence="4">NRRL YB-2248</strain>
    </source>
</reference>
<feature type="coiled-coil region" evidence="1">
    <location>
        <begin position="461"/>
        <end position="532"/>
    </location>
</feature>
<dbReference type="InterPro" id="IPR038609">
    <property type="entry name" value="HDA1_su2/3_sf"/>
</dbReference>
<dbReference type="Pfam" id="PF11496">
    <property type="entry name" value="HDA2-3"/>
    <property type="match status" value="1"/>
</dbReference>
<keyword evidence="4" id="KW-1185">Reference proteome</keyword>
<accession>A0A1E4SYY2</accession>
<proteinExistence type="predicted"/>
<sequence>LPIPQTIIQRELVELMVKLHRPNFLSILEKDENKNSEDHHDSPPTSDLEYLDDSTMLDLFVSDVKQITNHSSLLVNHYMPKNMLLLDSKENIKSSSYKYIKIDQILNRLMELKQQKTIIFNAANSRELDLIEAILIGKKNLQYYRFSGASLYYKNHGSFNFNKQQPNADSANTNGKSHANQSHNHTKNGDEYVSKISKNNPIFKRIQEEKNLKVVNVYLILSNQLSSLIEFEELKSDFIVSLDSNLKQVSSSPTIPILMPICLNSIEYFDLKLNELKSIQTTFDSSKILTYLVVANRNNVSLHENYQVDELVDWLINPQTVKYPYDLELPPMDISPTIIEQVKKSLANFKFESLYQLEKYEYFDKQLEEVVNSKRLKLEEISDLGPNVTFSSYQLKLANLIYNRFSELDATIQRGQETSDRLDHDDSKRQAHLETTVADIGTAFNKLQEAKTTSANVLKTLERSKLDLEKLTSMEDQLKERLSLYESKSAEDNDESSIKASSDELEILNKEVEDLEQKIKESSLENDEIRAKYQSESSTAAELSFTVTAITKQYEALKLESEGKFNELKELTVTEQIDLLDTRTEELAQQNAFLEGYIKSLESLVKEKAPIGGGRVRVSRSATPYQ</sequence>
<gene>
    <name evidence="3" type="ORF">CANARDRAFT_182015</name>
</gene>
<dbReference type="OrthoDB" id="4034449at2759"/>